<evidence type="ECO:0000313" key="1">
    <source>
        <dbReference type="EMBL" id="KAE8245248.1"/>
    </source>
</evidence>
<comment type="caution">
    <text evidence="1">The sequence shown here is derived from an EMBL/GenBank/DDBJ whole genome shotgun (WGS) entry which is preliminary data.</text>
</comment>
<dbReference type="AlphaFoldDB" id="A0A8X7MRF9"/>
<proteinExistence type="predicted"/>
<dbReference type="Proteomes" id="UP000077684">
    <property type="component" value="Unassembled WGS sequence"/>
</dbReference>
<gene>
    <name evidence="1" type="ORF">A4X06_0g5764</name>
</gene>
<reference evidence="1" key="2">
    <citation type="journal article" date="2019" name="IMA Fungus">
        <title>Genome sequencing and comparison of five Tilletia species to identify candidate genes for the detection of regulated species infecting wheat.</title>
        <authorList>
            <person name="Nguyen H.D.T."/>
            <person name="Sultana T."/>
            <person name="Kesanakurti P."/>
            <person name="Hambleton S."/>
        </authorList>
    </citation>
    <scope>NUCLEOTIDE SEQUENCE</scope>
    <source>
        <strain evidence="1">DAOMC 236426</strain>
    </source>
</reference>
<accession>A0A8X7MRF9</accession>
<keyword evidence="2" id="KW-1185">Reference proteome</keyword>
<evidence type="ECO:0000313" key="2">
    <source>
        <dbReference type="Proteomes" id="UP000077684"/>
    </source>
</evidence>
<sequence length="146" mass="17061">MTRHSCRPVRKLRRYSKAVLNQQLFEIWVEPPPLKDRPQKLTLPKFKSIFKELLKHYGCYEKAEAHKIMKAFARSHYYRNTEPADSPFHTLEQRYIMLLLVLKSLTGACTTDEELSAAAAKTGLFNVQVRNYIAAAKKYDVQLFVR</sequence>
<organism evidence="1 2">
    <name type="scientific">Tilletia controversa</name>
    <name type="common">dwarf bunt fungus</name>
    <dbReference type="NCBI Taxonomy" id="13291"/>
    <lineage>
        <taxon>Eukaryota</taxon>
        <taxon>Fungi</taxon>
        <taxon>Dikarya</taxon>
        <taxon>Basidiomycota</taxon>
        <taxon>Ustilaginomycotina</taxon>
        <taxon>Exobasidiomycetes</taxon>
        <taxon>Tilletiales</taxon>
        <taxon>Tilletiaceae</taxon>
        <taxon>Tilletia</taxon>
    </lineage>
</organism>
<dbReference type="EMBL" id="LWDE02000751">
    <property type="protein sequence ID" value="KAE8245248.1"/>
    <property type="molecule type" value="Genomic_DNA"/>
</dbReference>
<name>A0A8X7MRF9_9BASI</name>
<reference evidence="1" key="1">
    <citation type="submission" date="2016-04" db="EMBL/GenBank/DDBJ databases">
        <authorList>
            <person name="Nguyen H.D."/>
            <person name="Samba Siva P."/>
            <person name="Cullis J."/>
            <person name="Levesque C.A."/>
            <person name="Hambleton S."/>
        </authorList>
    </citation>
    <scope>NUCLEOTIDE SEQUENCE</scope>
    <source>
        <strain evidence="1">DAOMC 236426</strain>
    </source>
</reference>
<protein>
    <submittedName>
        <fullName evidence="1">Uncharacterized protein</fullName>
    </submittedName>
</protein>